<comment type="catalytic activity">
    <reaction evidence="1 12">
        <text>Endonucleolytic cleavage to 5'-phosphomonoester.</text>
        <dbReference type="EC" id="3.1.26.4"/>
    </reaction>
</comment>
<evidence type="ECO:0000259" key="13">
    <source>
        <dbReference type="PROSITE" id="PS51975"/>
    </source>
</evidence>
<keyword evidence="15" id="KW-1185">Reference proteome</keyword>
<dbReference type="EC" id="3.1.26.4" evidence="12"/>
<dbReference type="PROSITE" id="PS51975">
    <property type="entry name" value="RNASE_H_2"/>
    <property type="match status" value="1"/>
</dbReference>
<dbReference type="GO" id="GO:0005737">
    <property type="term" value="C:cytoplasm"/>
    <property type="evidence" value="ECO:0007669"/>
    <property type="project" value="UniProtKB-SubCell"/>
</dbReference>
<evidence type="ECO:0000313" key="14">
    <source>
        <dbReference type="EMBL" id="CAJ1384736.1"/>
    </source>
</evidence>
<evidence type="ECO:0000256" key="1">
    <source>
        <dbReference type="ARBA" id="ARBA00000077"/>
    </source>
</evidence>
<name>A0AA36MYV8_9DINO</name>
<dbReference type="InterPro" id="IPR012337">
    <property type="entry name" value="RNaseH-like_sf"/>
</dbReference>
<comment type="similarity">
    <text evidence="4 12">Belongs to the RNase HII family.</text>
</comment>
<keyword evidence="7" id="KW-0479">Metal-binding</keyword>
<dbReference type="GO" id="GO:0006298">
    <property type="term" value="P:mismatch repair"/>
    <property type="evidence" value="ECO:0007669"/>
    <property type="project" value="TreeGrafter"/>
</dbReference>
<dbReference type="GO" id="GO:0043137">
    <property type="term" value="P:DNA replication, removal of RNA primer"/>
    <property type="evidence" value="ECO:0007669"/>
    <property type="project" value="TreeGrafter"/>
</dbReference>
<evidence type="ECO:0000256" key="7">
    <source>
        <dbReference type="ARBA" id="ARBA00022723"/>
    </source>
</evidence>
<dbReference type="InterPro" id="IPR022898">
    <property type="entry name" value="RNase_HII"/>
</dbReference>
<gene>
    <name evidence="14" type="ORF">EVOR1521_LOCUS11538</name>
</gene>
<dbReference type="GO" id="GO:0032299">
    <property type="term" value="C:ribonuclease H2 complex"/>
    <property type="evidence" value="ECO:0007669"/>
    <property type="project" value="TreeGrafter"/>
</dbReference>
<evidence type="ECO:0000256" key="9">
    <source>
        <dbReference type="ARBA" id="ARBA00022801"/>
    </source>
</evidence>
<dbReference type="InterPro" id="IPR024567">
    <property type="entry name" value="RNase_HII/HIII_dom"/>
</dbReference>
<protein>
    <recommendedName>
        <fullName evidence="12">Ribonuclease</fullName>
        <ecNumber evidence="12">3.1.26.4</ecNumber>
    </recommendedName>
</protein>
<dbReference type="CDD" id="cd07182">
    <property type="entry name" value="RNase_HII_bacteria_HII_like"/>
    <property type="match status" value="1"/>
</dbReference>
<proteinExistence type="inferred from homology"/>
<comment type="function">
    <text evidence="2 12">Endonuclease that specifically degrades the RNA of RNA-DNA hybrids.</text>
</comment>
<comment type="subcellular location">
    <subcellularLocation>
        <location evidence="3">Cytoplasm</location>
    </subcellularLocation>
</comment>
<keyword evidence="6 12" id="KW-0540">Nuclease</keyword>
<dbReference type="InterPro" id="IPR001352">
    <property type="entry name" value="RNase_HII/HIII"/>
</dbReference>
<evidence type="ECO:0000256" key="8">
    <source>
        <dbReference type="ARBA" id="ARBA00022759"/>
    </source>
</evidence>
<dbReference type="InterPro" id="IPR036397">
    <property type="entry name" value="RNaseH_sf"/>
</dbReference>
<feature type="domain" description="RNase H type-2" evidence="13">
    <location>
        <begin position="1"/>
        <end position="150"/>
    </location>
</feature>
<evidence type="ECO:0000256" key="11">
    <source>
        <dbReference type="PROSITE-ProRule" id="PRU01319"/>
    </source>
</evidence>
<keyword evidence="10" id="KW-0464">Manganese</keyword>
<evidence type="ECO:0000256" key="4">
    <source>
        <dbReference type="ARBA" id="ARBA00007383"/>
    </source>
</evidence>
<dbReference type="GO" id="GO:0046872">
    <property type="term" value="F:metal ion binding"/>
    <property type="evidence" value="ECO:0007669"/>
    <property type="project" value="UniProtKB-KW"/>
</dbReference>
<dbReference type="GO" id="GO:0004523">
    <property type="term" value="F:RNA-DNA hybrid ribonuclease activity"/>
    <property type="evidence" value="ECO:0007669"/>
    <property type="project" value="UniProtKB-EC"/>
</dbReference>
<dbReference type="PANTHER" id="PTHR10954">
    <property type="entry name" value="RIBONUCLEASE H2 SUBUNIT A"/>
    <property type="match status" value="1"/>
</dbReference>
<organism evidence="14 15">
    <name type="scientific">Effrenium voratum</name>
    <dbReference type="NCBI Taxonomy" id="2562239"/>
    <lineage>
        <taxon>Eukaryota</taxon>
        <taxon>Sar</taxon>
        <taxon>Alveolata</taxon>
        <taxon>Dinophyceae</taxon>
        <taxon>Suessiales</taxon>
        <taxon>Symbiodiniaceae</taxon>
        <taxon>Effrenium</taxon>
    </lineage>
</organism>
<keyword evidence="5" id="KW-0963">Cytoplasm</keyword>
<dbReference type="Gene3D" id="3.30.420.10">
    <property type="entry name" value="Ribonuclease H-like superfamily/Ribonuclease H"/>
    <property type="match status" value="1"/>
</dbReference>
<comment type="caution">
    <text evidence="11">Lacks conserved residue(s) required for the propagation of feature annotation.</text>
</comment>
<keyword evidence="9 12" id="KW-0378">Hydrolase</keyword>
<reference evidence="14" key="1">
    <citation type="submission" date="2023-08" db="EMBL/GenBank/DDBJ databases">
        <authorList>
            <person name="Chen Y."/>
            <person name="Shah S."/>
            <person name="Dougan E. K."/>
            <person name="Thang M."/>
            <person name="Chan C."/>
        </authorList>
    </citation>
    <scope>NUCLEOTIDE SEQUENCE</scope>
</reference>
<comment type="caution">
    <text evidence="14">The sequence shown here is derived from an EMBL/GenBank/DDBJ whole genome shotgun (WGS) entry which is preliminary data.</text>
</comment>
<dbReference type="Pfam" id="PF01351">
    <property type="entry name" value="RNase_HII"/>
    <property type="match status" value="1"/>
</dbReference>
<dbReference type="SUPFAM" id="SSF53098">
    <property type="entry name" value="Ribonuclease H-like"/>
    <property type="match status" value="1"/>
</dbReference>
<evidence type="ECO:0000256" key="5">
    <source>
        <dbReference type="ARBA" id="ARBA00022490"/>
    </source>
</evidence>
<accession>A0AA36MYV8</accession>
<dbReference type="GO" id="GO:0003723">
    <property type="term" value="F:RNA binding"/>
    <property type="evidence" value="ECO:0007669"/>
    <property type="project" value="UniProtKB-UniRule"/>
</dbReference>
<dbReference type="AlphaFoldDB" id="A0AA36MYV8"/>
<evidence type="ECO:0000256" key="3">
    <source>
        <dbReference type="ARBA" id="ARBA00004496"/>
    </source>
</evidence>
<evidence type="ECO:0000256" key="2">
    <source>
        <dbReference type="ARBA" id="ARBA00004065"/>
    </source>
</evidence>
<evidence type="ECO:0000313" key="15">
    <source>
        <dbReference type="Proteomes" id="UP001178507"/>
    </source>
</evidence>
<dbReference type="PANTHER" id="PTHR10954:SF23">
    <property type="entry name" value="RIBONUCLEASE"/>
    <property type="match status" value="1"/>
</dbReference>
<evidence type="ECO:0000256" key="12">
    <source>
        <dbReference type="RuleBase" id="RU003515"/>
    </source>
</evidence>
<dbReference type="Proteomes" id="UP001178507">
    <property type="component" value="Unassembled WGS sequence"/>
</dbReference>
<evidence type="ECO:0000256" key="10">
    <source>
        <dbReference type="ARBA" id="ARBA00023211"/>
    </source>
</evidence>
<sequence>MGWAVSVVGVAGIDKNNILEAAHKAMAGAVRNLRRDLRKQKEDPVGPVVVDGNLVPKRLGTEQRRLQLPCRALVGGDRLCFEIAAASVLAKVTRDRLMVRMDRAYPSYGFAAHKGYGTAAHQAALKRLGPCAEHRKSFEPVKTFLASGKWQSRAKRLKR</sequence>
<keyword evidence="8 12" id="KW-0255">Endonuclease</keyword>
<dbReference type="EMBL" id="CAUJNA010001147">
    <property type="protein sequence ID" value="CAJ1384736.1"/>
    <property type="molecule type" value="Genomic_DNA"/>
</dbReference>
<evidence type="ECO:0000256" key="6">
    <source>
        <dbReference type="ARBA" id="ARBA00022722"/>
    </source>
</evidence>